<dbReference type="GO" id="GO:0008168">
    <property type="term" value="F:methyltransferase activity"/>
    <property type="evidence" value="ECO:0007669"/>
    <property type="project" value="UniProtKB-KW"/>
</dbReference>
<protein>
    <submittedName>
        <fullName evidence="5">Uncharacterized protein</fullName>
    </submittedName>
</protein>
<keyword evidence="3" id="KW-0808">Transferase</keyword>
<dbReference type="Proteomes" id="UP000631114">
    <property type="component" value="Unassembled WGS sequence"/>
</dbReference>
<feature type="signal peptide" evidence="4">
    <location>
        <begin position="1"/>
        <end position="25"/>
    </location>
</feature>
<dbReference type="AlphaFoldDB" id="A0A835LH64"/>
<reference evidence="5 6" key="1">
    <citation type="submission" date="2020-10" db="EMBL/GenBank/DDBJ databases">
        <title>The Coptis chinensis genome and diversification of protoberbering-type alkaloids.</title>
        <authorList>
            <person name="Wang B."/>
            <person name="Shu S."/>
            <person name="Song C."/>
            <person name="Liu Y."/>
        </authorList>
    </citation>
    <scope>NUCLEOTIDE SEQUENCE [LARGE SCALE GENOMIC DNA]</scope>
    <source>
        <strain evidence="5">HL-2020</strain>
        <tissue evidence="5">Leaf</tissue>
    </source>
</reference>
<dbReference type="InterPro" id="IPR051419">
    <property type="entry name" value="Lys/N-term_MeTrsfase_sf"/>
</dbReference>
<keyword evidence="4" id="KW-0732">Signal</keyword>
<dbReference type="Gene3D" id="3.40.50.150">
    <property type="entry name" value="Vaccinia Virus protein VP39"/>
    <property type="match status" value="1"/>
</dbReference>
<dbReference type="EMBL" id="JADFTS010000031">
    <property type="protein sequence ID" value="KAF9587201.1"/>
    <property type="molecule type" value="Genomic_DNA"/>
</dbReference>
<feature type="chain" id="PRO_5032874914" evidence="4">
    <location>
        <begin position="26"/>
        <end position="358"/>
    </location>
</feature>
<evidence type="ECO:0000256" key="3">
    <source>
        <dbReference type="ARBA" id="ARBA00022679"/>
    </source>
</evidence>
<dbReference type="SUPFAM" id="SSF53335">
    <property type="entry name" value="S-adenosyl-L-methionine-dependent methyltransferases"/>
    <property type="match status" value="1"/>
</dbReference>
<dbReference type="PANTHER" id="PTHR12176">
    <property type="entry name" value="SAM-DEPENDENT METHYLTRANSFERASE SUPERFAMILY PROTEIN"/>
    <property type="match status" value="1"/>
</dbReference>
<dbReference type="GO" id="GO:0032259">
    <property type="term" value="P:methylation"/>
    <property type="evidence" value="ECO:0007669"/>
    <property type="project" value="UniProtKB-KW"/>
</dbReference>
<keyword evidence="2" id="KW-0489">Methyltransferase</keyword>
<keyword evidence="6" id="KW-1185">Reference proteome</keyword>
<comment type="similarity">
    <text evidence="1">Belongs to the methyltransferase superfamily.</text>
</comment>
<accession>A0A835LH64</accession>
<dbReference type="FunFam" id="3.40.50.150:FF:000236">
    <property type="entry name" value="S-adenosyl-L-methionine-dependent methyltransferases superfamily protein"/>
    <property type="match status" value="1"/>
</dbReference>
<evidence type="ECO:0000313" key="5">
    <source>
        <dbReference type="EMBL" id="KAF9587201.1"/>
    </source>
</evidence>
<evidence type="ECO:0000256" key="1">
    <source>
        <dbReference type="ARBA" id="ARBA00008361"/>
    </source>
</evidence>
<gene>
    <name evidence="5" type="ORF">IFM89_039590</name>
</gene>
<dbReference type="InterPro" id="IPR029063">
    <property type="entry name" value="SAM-dependent_MTases_sf"/>
</dbReference>
<proteinExistence type="inferred from homology"/>
<dbReference type="OrthoDB" id="2016285at2759"/>
<sequence length="358" mass="39212">MVVLLALAVCQSHLLFGMTAKLKEAAIVRERKRICASYNPSRGRRRHALSRKPTAKARALSAVSEEEEFQVLTALSTKYNDIVIVDTPKSRILLLDSTHNVHSIYNKGEGVLKWTGSYWDEFASLPAIVPQGPIAILGLGGGTSARLMLDLWPSLKLKSWEIDEILIDKSREYLGLSDLEKCTQDGGFLDVYVGDALSPSASTPGGFAGIVVDLFSDGKILPQLQEVTTWLELSNKLMSHGRIMVNCGGAHAKTVESWDGITHKNSWDQNSTIRALCSVFAGNLCWKKMEGDGENYLALTGPFPDLDVWSALVPEQMSPDFTLLECLQYVKADDEEKCPRGATIEAESGKGIATLVLL</sequence>
<organism evidence="5 6">
    <name type="scientific">Coptis chinensis</name>
    <dbReference type="NCBI Taxonomy" id="261450"/>
    <lineage>
        <taxon>Eukaryota</taxon>
        <taxon>Viridiplantae</taxon>
        <taxon>Streptophyta</taxon>
        <taxon>Embryophyta</taxon>
        <taxon>Tracheophyta</taxon>
        <taxon>Spermatophyta</taxon>
        <taxon>Magnoliopsida</taxon>
        <taxon>Ranunculales</taxon>
        <taxon>Ranunculaceae</taxon>
        <taxon>Coptidoideae</taxon>
        <taxon>Coptis</taxon>
    </lineage>
</organism>
<comment type="caution">
    <text evidence="5">The sequence shown here is derived from an EMBL/GenBank/DDBJ whole genome shotgun (WGS) entry which is preliminary data.</text>
</comment>
<dbReference type="PANTHER" id="PTHR12176:SF76">
    <property type="entry name" value="S-ADENOSYL-L-METHIONINE-DEPENDENT METHYLTRANSFERASES SUPERFAMILY PROTEIN"/>
    <property type="match status" value="1"/>
</dbReference>
<evidence type="ECO:0000256" key="4">
    <source>
        <dbReference type="SAM" id="SignalP"/>
    </source>
</evidence>
<evidence type="ECO:0000256" key="2">
    <source>
        <dbReference type="ARBA" id="ARBA00022603"/>
    </source>
</evidence>
<evidence type="ECO:0000313" key="6">
    <source>
        <dbReference type="Proteomes" id="UP000631114"/>
    </source>
</evidence>
<name>A0A835LH64_9MAGN</name>